<dbReference type="Pfam" id="PF05175">
    <property type="entry name" value="MTS"/>
    <property type="match status" value="1"/>
</dbReference>
<dbReference type="AlphaFoldDB" id="A0A4Q9BGC3"/>
<name>A0A4Q9BGC3_9BACT</name>
<dbReference type="OrthoDB" id="5383291at2"/>
<evidence type="ECO:0000313" key="4">
    <source>
        <dbReference type="EMBL" id="TBH74633.1"/>
    </source>
</evidence>
<dbReference type="InterPro" id="IPR050210">
    <property type="entry name" value="tRNA_Adenine-N(6)_MTase"/>
</dbReference>
<feature type="domain" description="Methyltransferase small" evidence="3">
    <location>
        <begin position="38"/>
        <end position="132"/>
    </location>
</feature>
<dbReference type="CDD" id="cd02440">
    <property type="entry name" value="AdoMet_MTases"/>
    <property type="match status" value="1"/>
</dbReference>
<evidence type="ECO:0000256" key="2">
    <source>
        <dbReference type="ARBA" id="ARBA00022691"/>
    </source>
</evidence>
<organism evidence="4 5">
    <name type="scientific">Aquirufa antheringensis</name>
    <dbReference type="NCBI Taxonomy" id="2516559"/>
    <lineage>
        <taxon>Bacteria</taxon>
        <taxon>Pseudomonadati</taxon>
        <taxon>Bacteroidota</taxon>
        <taxon>Cytophagia</taxon>
        <taxon>Cytophagales</taxon>
        <taxon>Flectobacillaceae</taxon>
        <taxon>Aquirufa</taxon>
    </lineage>
</organism>
<accession>A0A4Q9BGC3</accession>
<dbReference type="PANTHER" id="PTHR47739">
    <property type="entry name" value="TRNA1(VAL) (ADENINE(37)-N6)-METHYLTRANSFERASE"/>
    <property type="match status" value="1"/>
</dbReference>
<evidence type="ECO:0000256" key="1">
    <source>
        <dbReference type="ARBA" id="ARBA00022603"/>
    </source>
</evidence>
<gene>
    <name evidence="4" type="ORF">EWU20_05675</name>
</gene>
<keyword evidence="2" id="KW-0949">S-adenosyl-L-methionine</keyword>
<evidence type="ECO:0000313" key="5">
    <source>
        <dbReference type="Proteomes" id="UP000293583"/>
    </source>
</evidence>
<dbReference type="GO" id="GO:0032259">
    <property type="term" value="P:methylation"/>
    <property type="evidence" value="ECO:0007669"/>
    <property type="project" value="UniProtKB-KW"/>
</dbReference>
<dbReference type="EMBL" id="SEWY01000002">
    <property type="protein sequence ID" value="TBH74633.1"/>
    <property type="molecule type" value="Genomic_DNA"/>
</dbReference>
<dbReference type="GO" id="GO:0008168">
    <property type="term" value="F:methyltransferase activity"/>
    <property type="evidence" value="ECO:0007669"/>
    <property type="project" value="UniProtKB-KW"/>
</dbReference>
<keyword evidence="4" id="KW-0808">Transferase</keyword>
<dbReference type="InterPro" id="IPR007848">
    <property type="entry name" value="Small_mtfrase_dom"/>
</dbReference>
<dbReference type="SUPFAM" id="SSF53335">
    <property type="entry name" value="S-adenosyl-L-methionine-dependent methyltransferases"/>
    <property type="match status" value="1"/>
</dbReference>
<keyword evidence="1 4" id="KW-0489">Methyltransferase</keyword>
<proteinExistence type="predicted"/>
<dbReference type="Gene3D" id="3.40.50.150">
    <property type="entry name" value="Vaccinia Virus protein VP39"/>
    <property type="match status" value="1"/>
</dbReference>
<protein>
    <submittedName>
        <fullName evidence="4">Methyltransferase domain-containing protein</fullName>
    </submittedName>
</protein>
<dbReference type="Proteomes" id="UP000293583">
    <property type="component" value="Unassembled WGS sequence"/>
</dbReference>
<sequence>MAENRSTFEFKQFSLHHGNPGLKISTEACLFGAWASMKARGNCLDIGTGCGLLASMLAQANPTCSTKALEIHPEVAKIASENFNSSPFKERLQAIEANVLTFKSEEKFDFICSNPPFFTNHLAASDEAKHMAIHADHLSPVDLAASIDRLLTKEGEFAVLYPEDVLAQFEQSLQVNGLFLHEKVTIHSNPSSPVLRVMANGSRKNNPIKQDRINIKTELGEYSPEFIELLRPYYIIFPSQ</sequence>
<reference evidence="4 5" key="1">
    <citation type="submission" date="2019-02" db="EMBL/GenBank/DDBJ databases">
        <title>Genome of a new Bacteroidetes strain.</title>
        <authorList>
            <person name="Pitt A."/>
        </authorList>
    </citation>
    <scope>NUCLEOTIDE SEQUENCE [LARGE SCALE GENOMIC DNA]</scope>
    <source>
        <strain evidence="4 5">103A-SOEBACH</strain>
    </source>
</reference>
<dbReference type="RefSeq" id="WP_130923047.1">
    <property type="nucleotide sequence ID" value="NZ_JAANOL010000002.1"/>
</dbReference>
<comment type="caution">
    <text evidence="4">The sequence shown here is derived from an EMBL/GenBank/DDBJ whole genome shotgun (WGS) entry which is preliminary data.</text>
</comment>
<keyword evidence="5" id="KW-1185">Reference proteome</keyword>
<evidence type="ECO:0000259" key="3">
    <source>
        <dbReference type="Pfam" id="PF05175"/>
    </source>
</evidence>
<dbReference type="InterPro" id="IPR029063">
    <property type="entry name" value="SAM-dependent_MTases_sf"/>
</dbReference>
<dbReference type="PANTHER" id="PTHR47739:SF1">
    <property type="entry name" value="TRNA1(VAL) (ADENINE(37)-N6)-METHYLTRANSFERASE"/>
    <property type="match status" value="1"/>
</dbReference>